<dbReference type="Pfam" id="PF13578">
    <property type="entry name" value="Methyltransf_24"/>
    <property type="match status" value="1"/>
</dbReference>
<dbReference type="OrthoDB" id="176403at2"/>
<dbReference type="RefSeq" id="WP_114378399.1">
    <property type="nucleotide sequence ID" value="NZ_QPJD01000002.1"/>
</dbReference>
<comment type="caution">
    <text evidence="1">The sequence shown here is derived from an EMBL/GenBank/DDBJ whole genome shotgun (WGS) entry which is preliminary data.</text>
</comment>
<dbReference type="GO" id="GO:0032259">
    <property type="term" value="P:methylation"/>
    <property type="evidence" value="ECO:0007669"/>
    <property type="project" value="UniProtKB-KW"/>
</dbReference>
<dbReference type="AlphaFoldDB" id="A0A368WAG6"/>
<keyword evidence="2" id="KW-1185">Reference proteome</keyword>
<keyword evidence="1" id="KW-0808">Transferase</keyword>
<gene>
    <name evidence="1" type="ORF">DFP97_10272</name>
</gene>
<dbReference type="InterPro" id="IPR029063">
    <property type="entry name" value="SAM-dependent_MTases_sf"/>
</dbReference>
<sequence length="200" mass="22368">MSRIDRETFFKIFGSGVFVGERPFFTQQDVEPLVAFSRKFHPKTVIEIGIQRGETAKIILDNSPWIERYIGIDLTPGSQTPLAIQQSEVPQIAGECIKNDTRVELILRPNGSRDISPEALPVADLIFIDGDHSSEGVLFDTHLARQVIRKGGGIICWHDYGNMFVPDVTAVIDGMNRIEGDRICLIEDGTLCFQFCTEGR</sequence>
<organism evidence="1 2">
    <name type="scientific">Paenibacillus prosopidis</name>
    <dbReference type="NCBI Taxonomy" id="630520"/>
    <lineage>
        <taxon>Bacteria</taxon>
        <taxon>Bacillati</taxon>
        <taxon>Bacillota</taxon>
        <taxon>Bacilli</taxon>
        <taxon>Bacillales</taxon>
        <taxon>Paenibacillaceae</taxon>
        <taxon>Paenibacillus</taxon>
    </lineage>
</organism>
<dbReference type="GO" id="GO:0008168">
    <property type="term" value="F:methyltransferase activity"/>
    <property type="evidence" value="ECO:0007669"/>
    <property type="project" value="UniProtKB-KW"/>
</dbReference>
<proteinExistence type="predicted"/>
<dbReference type="SUPFAM" id="SSF53335">
    <property type="entry name" value="S-adenosyl-L-methionine-dependent methyltransferases"/>
    <property type="match status" value="1"/>
</dbReference>
<dbReference type="Gene3D" id="3.40.50.150">
    <property type="entry name" value="Vaccinia Virus protein VP39"/>
    <property type="match status" value="1"/>
</dbReference>
<dbReference type="Proteomes" id="UP000252415">
    <property type="component" value="Unassembled WGS sequence"/>
</dbReference>
<reference evidence="1 2" key="1">
    <citation type="submission" date="2018-07" db="EMBL/GenBank/DDBJ databases">
        <title>Genomic Encyclopedia of Type Strains, Phase III (KMG-III): the genomes of soil and plant-associated and newly described type strains.</title>
        <authorList>
            <person name="Whitman W."/>
        </authorList>
    </citation>
    <scope>NUCLEOTIDE SEQUENCE [LARGE SCALE GENOMIC DNA]</scope>
    <source>
        <strain evidence="1 2">CECT 7506</strain>
    </source>
</reference>
<accession>A0A368WAG6</accession>
<name>A0A368WAG6_9BACL</name>
<keyword evidence="1" id="KW-0489">Methyltransferase</keyword>
<evidence type="ECO:0000313" key="1">
    <source>
        <dbReference type="EMBL" id="RCW50880.1"/>
    </source>
</evidence>
<protein>
    <submittedName>
        <fullName evidence="1">Methyltransferase family protein</fullName>
    </submittedName>
</protein>
<dbReference type="EMBL" id="QPJD01000002">
    <property type="protein sequence ID" value="RCW50880.1"/>
    <property type="molecule type" value="Genomic_DNA"/>
</dbReference>
<evidence type="ECO:0000313" key="2">
    <source>
        <dbReference type="Proteomes" id="UP000252415"/>
    </source>
</evidence>